<keyword evidence="4" id="KW-0676">Redox-active center</keyword>
<proteinExistence type="predicted"/>
<keyword evidence="1" id="KW-0732">Signal</keyword>
<protein>
    <submittedName>
        <fullName evidence="6">DSBA-like thioredoxin domain protein</fullName>
    </submittedName>
</protein>
<sequence length="267" mass="30138">MLSYLSRLTQTILGLLLICITLLGWSSPVQAASQVSPKLEEQVLQVIREHPEVILESVQAYQQRVQQQLQQAQQAFVQELKTNPQAIIGESPTTGASQSKIVMVEFSDFQCPYCGRAHKTVQRFMAKHQDQVTLTYKHYPLASIHPQAISAAKAAWAAFQQGKFWQYHDVLFTQQEKLGESFYIETAKGLNLNVDQFNRDRNSQAAETAISQDIQLAESLGITGTPFFVMNGEVFTGAIELEEMEKRFTRVKQSLKEQGTGNREQQL</sequence>
<dbReference type="InterPro" id="IPR036249">
    <property type="entry name" value="Thioredoxin-like_sf"/>
</dbReference>
<dbReference type="OrthoDB" id="117402at2"/>
<feature type="domain" description="Thioredoxin" evidence="5">
    <location>
        <begin position="21"/>
        <end position="253"/>
    </location>
</feature>
<evidence type="ECO:0000256" key="1">
    <source>
        <dbReference type="ARBA" id="ARBA00022729"/>
    </source>
</evidence>
<dbReference type="InterPro" id="IPR013766">
    <property type="entry name" value="Thioredoxin_domain"/>
</dbReference>
<dbReference type="InterPro" id="IPR001853">
    <property type="entry name" value="DSBA-like_thioredoxin_dom"/>
</dbReference>
<dbReference type="Proteomes" id="UP000003835">
    <property type="component" value="Unassembled WGS sequence"/>
</dbReference>
<dbReference type="HOGENOM" id="CLU_000288_47_4_3"/>
<evidence type="ECO:0000256" key="3">
    <source>
        <dbReference type="ARBA" id="ARBA00023157"/>
    </source>
</evidence>
<dbReference type="PANTHER" id="PTHR13887:SF14">
    <property type="entry name" value="DISULFIDE BOND FORMATION PROTEIN D"/>
    <property type="match status" value="1"/>
</dbReference>
<name>B4VXR1_9CYAN</name>
<evidence type="ECO:0000313" key="6">
    <source>
        <dbReference type="EMBL" id="EDX73356.1"/>
    </source>
</evidence>
<dbReference type="STRING" id="118168.MC7420_1152"/>
<dbReference type="PROSITE" id="PS51352">
    <property type="entry name" value="THIOREDOXIN_2"/>
    <property type="match status" value="1"/>
</dbReference>
<dbReference type="RefSeq" id="WP_006103417.1">
    <property type="nucleotide sequence ID" value="NZ_DS989858.1"/>
</dbReference>
<evidence type="ECO:0000256" key="2">
    <source>
        <dbReference type="ARBA" id="ARBA00023002"/>
    </source>
</evidence>
<dbReference type="SUPFAM" id="SSF52833">
    <property type="entry name" value="Thioredoxin-like"/>
    <property type="match status" value="1"/>
</dbReference>
<keyword evidence="2" id="KW-0560">Oxidoreductase</keyword>
<dbReference type="PANTHER" id="PTHR13887">
    <property type="entry name" value="GLUTATHIONE S-TRANSFERASE KAPPA"/>
    <property type="match status" value="1"/>
</dbReference>
<evidence type="ECO:0000259" key="5">
    <source>
        <dbReference type="PROSITE" id="PS51352"/>
    </source>
</evidence>
<accession>B4VXR1</accession>
<keyword evidence="7" id="KW-1185">Reference proteome</keyword>
<evidence type="ECO:0000313" key="7">
    <source>
        <dbReference type="Proteomes" id="UP000003835"/>
    </source>
</evidence>
<gene>
    <name evidence="6" type="ORF">MC7420_1152</name>
</gene>
<dbReference type="GO" id="GO:0016491">
    <property type="term" value="F:oxidoreductase activity"/>
    <property type="evidence" value="ECO:0007669"/>
    <property type="project" value="UniProtKB-KW"/>
</dbReference>
<keyword evidence="3" id="KW-1015">Disulfide bond</keyword>
<dbReference type="EMBL" id="DS989858">
    <property type="protein sequence ID" value="EDX73356.1"/>
    <property type="molecule type" value="Genomic_DNA"/>
</dbReference>
<dbReference type="eggNOG" id="COG1651">
    <property type="taxonomic scope" value="Bacteria"/>
</dbReference>
<dbReference type="AlphaFoldDB" id="B4VXR1"/>
<organism evidence="6 7">
    <name type="scientific">Coleofasciculus chthonoplastes PCC 7420</name>
    <dbReference type="NCBI Taxonomy" id="118168"/>
    <lineage>
        <taxon>Bacteria</taxon>
        <taxon>Bacillati</taxon>
        <taxon>Cyanobacteriota</taxon>
        <taxon>Cyanophyceae</taxon>
        <taxon>Coleofasciculales</taxon>
        <taxon>Coleofasciculaceae</taxon>
        <taxon>Coleofasciculus</taxon>
    </lineage>
</organism>
<dbReference type="Gene3D" id="3.40.30.10">
    <property type="entry name" value="Glutaredoxin"/>
    <property type="match status" value="1"/>
</dbReference>
<evidence type="ECO:0000256" key="4">
    <source>
        <dbReference type="ARBA" id="ARBA00023284"/>
    </source>
</evidence>
<dbReference type="Pfam" id="PF01323">
    <property type="entry name" value="DSBA"/>
    <property type="match status" value="1"/>
</dbReference>
<reference evidence="6 7" key="1">
    <citation type="submission" date="2008-07" db="EMBL/GenBank/DDBJ databases">
        <authorList>
            <person name="Tandeau de Marsac N."/>
            <person name="Ferriera S."/>
            <person name="Johnson J."/>
            <person name="Kravitz S."/>
            <person name="Beeson K."/>
            <person name="Sutton G."/>
            <person name="Rogers Y.-H."/>
            <person name="Friedman R."/>
            <person name="Frazier M."/>
            <person name="Venter J.C."/>
        </authorList>
    </citation>
    <scope>NUCLEOTIDE SEQUENCE [LARGE SCALE GENOMIC DNA]</scope>
    <source>
        <strain evidence="6 7">PCC 7420</strain>
    </source>
</reference>